<dbReference type="Proteomes" id="UP000249169">
    <property type="component" value="Unassembled WGS sequence"/>
</dbReference>
<dbReference type="Pfam" id="PF00724">
    <property type="entry name" value="Oxidored_FMN"/>
    <property type="match status" value="1"/>
</dbReference>
<feature type="domain" description="NADH:flavin oxidoreductase/NADH oxidase N-terminal" evidence="4">
    <location>
        <begin position="9"/>
        <end position="325"/>
    </location>
</feature>
<dbReference type="PANTHER" id="PTHR43656:SF2">
    <property type="entry name" value="BINDING OXIDOREDUCTASE, PUTATIVE (AFU_ORTHOLOGUE AFUA_2G08260)-RELATED"/>
    <property type="match status" value="1"/>
</dbReference>
<dbReference type="PANTHER" id="PTHR43656">
    <property type="entry name" value="BINDING OXIDOREDUCTASE, PUTATIVE (AFU_ORTHOLOGUE AFUA_2G08260)-RELATED"/>
    <property type="match status" value="1"/>
</dbReference>
<gene>
    <name evidence="5" type="ORF">DL240_02945</name>
</gene>
<dbReference type="EMBL" id="QHKO01000001">
    <property type="protein sequence ID" value="RAL25182.1"/>
    <property type="molecule type" value="Genomic_DNA"/>
</dbReference>
<organism evidence="5 6">
    <name type="scientific">Lujinxingia litoralis</name>
    <dbReference type="NCBI Taxonomy" id="2211119"/>
    <lineage>
        <taxon>Bacteria</taxon>
        <taxon>Deltaproteobacteria</taxon>
        <taxon>Bradymonadales</taxon>
        <taxon>Lujinxingiaceae</taxon>
        <taxon>Lujinxingia</taxon>
    </lineage>
</organism>
<dbReference type="OrthoDB" id="9784632at2"/>
<accession>A0A328CAL8</accession>
<sequence length="362" mass="39949">MSKSSVDALFAPLTFRGGRQANNRLWLAPLTNQSSHEDGSLSNDELRFLTARAAGGFSVIESCATHVSLEGQGWPGEFGIFEDRLIDDWRRVAEAIHAHDALLIPQIFHAGERANAQVSGRQAWSASGDEENNVRPATLLDIQNVIEAFARATRRALAAGADGVELHGAHGYLLCQFLSPTRNHRNDRYGGTLENRARLIREVMRACRAEVPADFIVGVRLSPEDFGATVGIDIDDAIQTATWLTEDGADFIHISLWDVFQTSKKYPDTHPLTLFRAALPQDVPLITAGHIWTVDDALQTLARGADAVALGRSAIANPDWPRQAHRPQNSPRRPPLSPEELAERGLGPAFIDYMRRWQGFVR</sequence>
<dbReference type="InterPro" id="IPR051799">
    <property type="entry name" value="NADH_flavin_oxidoreductase"/>
</dbReference>
<protein>
    <submittedName>
        <fullName evidence="5">Oxidoreductase</fullName>
    </submittedName>
</protein>
<reference evidence="5 6" key="1">
    <citation type="submission" date="2018-05" db="EMBL/GenBank/DDBJ databases">
        <title>Lujinxingia marina gen. nov. sp. nov., a new facultative anaerobic member of the class Deltaproteobacteria, and proposal of Lujinxingaceae fam. nov.</title>
        <authorList>
            <person name="Li C.-M."/>
        </authorList>
    </citation>
    <scope>NUCLEOTIDE SEQUENCE [LARGE SCALE GENOMIC DNA]</scope>
    <source>
        <strain evidence="5 6">B210</strain>
    </source>
</reference>
<dbReference type="SUPFAM" id="SSF51395">
    <property type="entry name" value="FMN-linked oxidoreductases"/>
    <property type="match status" value="1"/>
</dbReference>
<dbReference type="AlphaFoldDB" id="A0A328CAL8"/>
<dbReference type="InterPro" id="IPR013785">
    <property type="entry name" value="Aldolase_TIM"/>
</dbReference>
<keyword evidence="1" id="KW-0285">Flavoprotein</keyword>
<keyword evidence="2" id="KW-0560">Oxidoreductase</keyword>
<evidence type="ECO:0000256" key="3">
    <source>
        <dbReference type="SAM" id="MobiDB-lite"/>
    </source>
</evidence>
<evidence type="ECO:0000313" key="5">
    <source>
        <dbReference type="EMBL" id="RAL25182.1"/>
    </source>
</evidence>
<evidence type="ECO:0000259" key="4">
    <source>
        <dbReference type="Pfam" id="PF00724"/>
    </source>
</evidence>
<dbReference type="GO" id="GO:0016491">
    <property type="term" value="F:oxidoreductase activity"/>
    <property type="evidence" value="ECO:0007669"/>
    <property type="project" value="UniProtKB-KW"/>
</dbReference>
<dbReference type="InterPro" id="IPR001155">
    <property type="entry name" value="OxRdtase_FMN_N"/>
</dbReference>
<name>A0A328CAL8_9DELT</name>
<proteinExistence type="predicted"/>
<evidence type="ECO:0000256" key="1">
    <source>
        <dbReference type="ARBA" id="ARBA00022630"/>
    </source>
</evidence>
<keyword evidence="6" id="KW-1185">Reference proteome</keyword>
<comment type="caution">
    <text evidence="5">The sequence shown here is derived from an EMBL/GenBank/DDBJ whole genome shotgun (WGS) entry which is preliminary data.</text>
</comment>
<dbReference type="GO" id="GO:0010181">
    <property type="term" value="F:FMN binding"/>
    <property type="evidence" value="ECO:0007669"/>
    <property type="project" value="InterPro"/>
</dbReference>
<dbReference type="RefSeq" id="WP_111728354.1">
    <property type="nucleotide sequence ID" value="NZ_QHKO01000001.1"/>
</dbReference>
<dbReference type="Gene3D" id="3.20.20.70">
    <property type="entry name" value="Aldolase class I"/>
    <property type="match status" value="1"/>
</dbReference>
<evidence type="ECO:0000256" key="2">
    <source>
        <dbReference type="ARBA" id="ARBA00023002"/>
    </source>
</evidence>
<evidence type="ECO:0000313" key="6">
    <source>
        <dbReference type="Proteomes" id="UP000249169"/>
    </source>
</evidence>
<feature type="region of interest" description="Disordered" evidence="3">
    <location>
        <begin position="318"/>
        <end position="341"/>
    </location>
</feature>
<dbReference type="CDD" id="cd02803">
    <property type="entry name" value="OYE_like_FMN_family"/>
    <property type="match status" value="1"/>
</dbReference>